<evidence type="ECO:0000313" key="2">
    <source>
        <dbReference type="EMBL" id="KAJ3707575.1"/>
    </source>
</evidence>
<organism evidence="2 3">
    <name type="scientific">Rhynchospora tenuis</name>
    <dbReference type="NCBI Taxonomy" id="198213"/>
    <lineage>
        <taxon>Eukaryota</taxon>
        <taxon>Viridiplantae</taxon>
        <taxon>Streptophyta</taxon>
        <taxon>Embryophyta</taxon>
        <taxon>Tracheophyta</taxon>
        <taxon>Spermatophyta</taxon>
        <taxon>Magnoliopsida</taxon>
        <taxon>Liliopsida</taxon>
        <taxon>Poales</taxon>
        <taxon>Cyperaceae</taxon>
        <taxon>Cyperoideae</taxon>
        <taxon>Rhynchosporeae</taxon>
        <taxon>Rhynchospora</taxon>
    </lineage>
</organism>
<reference evidence="2 3" key="1">
    <citation type="journal article" date="2022" name="Cell">
        <title>Repeat-based holocentromeres influence genome architecture and karyotype evolution.</title>
        <authorList>
            <person name="Hofstatter P.G."/>
            <person name="Thangavel G."/>
            <person name="Lux T."/>
            <person name="Neumann P."/>
            <person name="Vondrak T."/>
            <person name="Novak P."/>
            <person name="Zhang M."/>
            <person name="Costa L."/>
            <person name="Castellani M."/>
            <person name="Scott A."/>
            <person name="Toegelov H."/>
            <person name="Fuchs J."/>
            <person name="Mata-Sucre Y."/>
            <person name="Dias Y."/>
            <person name="Vanzela A.L.L."/>
            <person name="Huettel B."/>
            <person name="Almeida C.C.S."/>
            <person name="Simkova H."/>
            <person name="Souza G."/>
            <person name="Pedrosa-Harand A."/>
            <person name="Macas J."/>
            <person name="Mayer K.F.X."/>
            <person name="Houben A."/>
            <person name="Marques A."/>
        </authorList>
    </citation>
    <scope>NUCLEOTIDE SEQUENCE [LARGE SCALE GENOMIC DNA]</scope>
    <source>
        <strain evidence="2">RhyTen1mFocal</strain>
    </source>
</reference>
<dbReference type="AlphaFoldDB" id="A0AAD6F0A8"/>
<feature type="compositionally biased region" description="Polar residues" evidence="1">
    <location>
        <begin position="80"/>
        <end position="103"/>
    </location>
</feature>
<keyword evidence="3" id="KW-1185">Reference proteome</keyword>
<comment type="caution">
    <text evidence="2">The sequence shown here is derived from an EMBL/GenBank/DDBJ whole genome shotgun (WGS) entry which is preliminary data.</text>
</comment>
<accession>A0AAD6F0A8</accession>
<feature type="region of interest" description="Disordered" evidence="1">
    <location>
        <begin position="75"/>
        <end position="103"/>
    </location>
</feature>
<dbReference type="Proteomes" id="UP001210211">
    <property type="component" value="Unassembled WGS sequence"/>
</dbReference>
<name>A0AAD6F0A8_9POAL</name>
<protein>
    <recommendedName>
        <fullName evidence="4">Protein FAR1-RELATED SEQUENCE</fullName>
    </recommendedName>
</protein>
<sequence>MELLELNMLSQSDLNHIDLSPSDFIGQPQPALPAVPEPSAIQIFSDDMGSDVDYLSHPDLDNSVVEHASFAPAPAPVQVPHSSDVQPSSVLQNSTEDSNETVTHSFRAGESIIYSNVLPPKKGMTFSSIDEAENFINNYGYKIGFSVVRNGGGTATLDHTHEVCPQYSHKLTGFRELQDHIKKQLEANHNYGVPVNANINAVTQMAGGADFCGFTERDARNYLDSLRRLQFKNGDAEALMKYFRDKQSADPNFFYRVKFNEENRLENVFWADSICRASYKYFGDVVSFDTTYIVNK</sequence>
<gene>
    <name evidence="2" type="ORF">LUZ61_011280</name>
</gene>
<evidence type="ECO:0000256" key="1">
    <source>
        <dbReference type="SAM" id="MobiDB-lite"/>
    </source>
</evidence>
<proteinExistence type="predicted"/>
<dbReference type="PANTHER" id="PTHR47718">
    <property type="entry name" value="OS01G0519700 PROTEIN"/>
    <property type="match status" value="1"/>
</dbReference>
<evidence type="ECO:0008006" key="4">
    <source>
        <dbReference type="Google" id="ProtNLM"/>
    </source>
</evidence>
<dbReference type="EMBL" id="JAMRDG010000001">
    <property type="protein sequence ID" value="KAJ3707575.1"/>
    <property type="molecule type" value="Genomic_DNA"/>
</dbReference>
<evidence type="ECO:0000313" key="3">
    <source>
        <dbReference type="Proteomes" id="UP001210211"/>
    </source>
</evidence>